<dbReference type="InterPro" id="IPR052063">
    <property type="entry name" value="Polysaccharide_Lyase_1"/>
</dbReference>
<keyword evidence="9" id="KW-1185">Reference proteome</keyword>
<evidence type="ECO:0000313" key="5">
    <source>
        <dbReference type="EMBL" id="KAA5232703.1"/>
    </source>
</evidence>
<feature type="chain" id="PRO_5044549790" evidence="3">
    <location>
        <begin position="22"/>
        <end position="535"/>
    </location>
</feature>
<dbReference type="EMBL" id="CYZH01000003">
    <property type="protein sequence ID" value="CUN75377.1"/>
    <property type="molecule type" value="Genomic_DNA"/>
</dbReference>
<evidence type="ECO:0000313" key="4">
    <source>
        <dbReference type="EMBL" id="CUN75377.1"/>
    </source>
</evidence>
<name>A0A173ZGX8_9BACE</name>
<keyword evidence="4" id="KW-0456">Lyase</keyword>
<dbReference type="GeneID" id="92989117"/>
<dbReference type="Proteomes" id="UP000095517">
    <property type="component" value="Unassembled WGS sequence"/>
</dbReference>
<evidence type="ECO:0000313" key="8">
    <source>
        <dbReference type="Proteomes" id="UP000421791"/>
    </source>
</evidence>
<dbReference type="EMBL" id="VWAK01000002">
    <property type="protein sequence ID" value="KAA5232703.1"/>
    <property type="molecule type" value="Genomic_DNA"/>
</dbReference>
<dbReference type="GO" id="GO:0046872">
    <property type="term" value="F:metal ion binding"/>
    <property type="evidence" value="ECO:0007669"/>
    <property type="project" value="UniProtKB-KW"/>
</dbReference>
<feature type="signal peptide" evidence="3">
    <location>
        <begin position="1"/>
        <end position="21"/>
    </location>
</feature>
<evidence type="ECO:0000313" key="9">
    <source>
        <dbReference type="Proteomes" id="UP000440198"/>
    </source>
</evidence>
<reference evidence="8 9" key="2">
    <citation type="journal article" date="2019" name="Nat. Med.">
        <title>A library of human gut bacterial isolates paired with longitudinal multiomics data enables mechanistic microbiome research.</title>
        <authorList>
            <person name="Poyet M."/>
            <person name="Groussin M."/>
            <person name="Gibbons S.M."/>
            <person name="Avila-Pacheco J."/>
            <person name="Jiang X."/>
            <person name="Kearney S.M."/>
            <person name="Perrotta A.R."/>
            <person name="Berdy B."/>
            <person name="Zhao S."/>
            <person name="Lieberman T.D."/>
            <person name="Swanson P.K."/>
            <person name="Smith M."/>
            <person name="Roesemann S."/>
            <person name="Alexander J.E."/>
            <person name="Rich S.A."/>
            <person name="Livny J."/>
            <person name="Vlamakis H."/>
            <person name="Clish C."/>
            <person name="Bullock K."/>
            <person name="Deik A."/>
            <person name="Scott J."/>
            <person name="Pierce K.A."/>
            <person name="Xavier R.J."/>
            <person name="Alm E.J."/>
        </authorList>
    </citation>
    <scope>NUCLEOTIDE SEQUENCE [LARGE SCALE GENOMIC DNA]</scope>
    <source>
        <strain evidence="6 9">BIOML-A2</strain>
        <strain evidence="5 8">BIOML-A6</strain>
    </source>
</reference>
<reference evidence="4 7" key="1">
    <citation type="submission" date="2015-09" db="EMBL/GenBank/DDBJ databases">
        <authorList>
            <consortium name="Pathogen Informatics"/>
        </authorList>
    </citation>
    <scope>NUCLEOTIDE SEQUENCE [LARGE SCALE GENOMIC DNA]</scope>
    <source>
        <strain evidence="4 7">2789STDY5608840</strain>
    </source>
</reference>
<evidence type="ECO:0000313" key="7">
    <source>
        <dbReference type="Proteomes" id="UP000095517"/>
    </source>
</evidence>
<sequence length="535" mass="58482">MHKLLFGAFLSGLLISFAACSEDEAKLTNSYQYFPGNSDKTEEPNDEELIDYPTPDRTKIAAFPGAFGAGRYTTGGAGGKVYTVTSLADNGAVGTLRWALNQSETRTIVFAVSGIIDLQQNLTIQKGNVTIAGQTAPGDGICLKRYPVILEADNVIIRFMRFRLGDEQINNEETKDADAIFGRNQKNIIIDHCSMSWCTDECASFYGNTNFTMQWCLIAESLANSIHPKGAHGYGGIWGGSPATFHHNLLAHHVSRTPRLCGSRYSNSPDNEKVDVRNNVFYNWGAGNGGYAGEGGNYNFVNNYYKPGAATNTKKIVINRIVAPGPDDGTNNQAKGVWGVFHLKGNYFDDTSAALDQSNKSLIAEVNNDNWVGFQPNQKISVNGVDETIPYPNNDENALKSQTEFVISNDVSTFTQSAQEAYADVLKYAGASYKRDAVDTRIIQETQEGSYTYPGSNGGKFGIIDSQQDVGGWPTYQSESAPLDTDGDGIPDSWETANKLNPNDTSDGVKYQLSAEYTNLEVYINDLVKNLYPIK</sequence>
<dbReference type="Proteomes" id="UP000421791">
    <property type="component" value="Unassembled WGS sequence"/>
</dbReference>
<gene>
    <name evidence="4" type="ORF">ERS852397_00794</name>
    <name evidence="6" type="ORF">F2Z09_02915</name>
    <name evidence="5" type="ORF">F2Z22_01610</name>
</gene>
<dbReference type="InterPro" id="IPR012334">
    <property type="entry name" value="Pectin_lyas_fold"/>
</dbReference>
<dbReference type="PANTHER" id="PTHR42970">
    <property type="entry name" value="PECTATE LYASE C-RELATED"/>
    <property type="match status" value="1"/>
</dbReference>
<protein>
    <submittedName>
        <fullName evidence="4">Pectate lyase</fullName>
        <ecNumber evidence="4">4.2.2.2</ecNumber>
    </submittedName>
</protein>
<keyword evidence="2" id="KW-0325">Glycoprotein</keyword>
<dbReference type="SUPFAM" id="SSF51126">
    <property type="entry name" value="Pectin lyase-like"/>
    <property type="match status" value="1"/>
</dbReference>
<evidence type="ECO:0000256" key="1">
    <source>
        <dbReference type="ARBA" id="ARBA00022723"/>
    </source>
</evidence>
<dbReference type="InterPro" id="IPR011050">
    <property type="entry name" value="Pectin_lyase_fold/virulence"/>
</dbReference>
<keyword evidence="3" id="KW-0732">Signal</keyword>
<dbReference type="Proteomes" id="UP000440198">
    <property type="component" value="Unassembled WGS sequence"/>
</dbReference>
<dbReference type="PROSITE" id="PS51257">
    <property type="entry name" value="PROKAR_LIPOPROTEIN"/>
    <property type="match status" value="1"/>
</dbReference>
<evidence type="ECO:0000313" key="6">
    <source>
        <dbReference type="EMBL" id="KAA5259738.1"/>
    </source>
</evidence>
<accession>A0A173ZGX8</accession>
<evidence type="ECO:0000256" key="3">
    <source>
        <dbReference type="SAM" id="SignalP"/>
    </source>
</evidence>
<evidence type="ECO:0000256" key="2">
    <source>
        <dbReference type="ARBA" id="ARBA00023180"/>
    </source>
</evidence>
<proteinExistence type="predicted"/>
<dbReference type="GO" id="GO:0030570">
    <property type="term" value="F:pectate lyase activity"/>
    <property type="evidence" value="ECO:0007669"/>
    <property type="project" value="UniProtKB-EC"/>
</dbReference>
<dbReference type="EMBL" id="VWAG01000003">
    <property type="protein sequence ID" value="KAA5259738.1"/>
    <property type="molecule type" value="Genomic_DNA"/>
</dbReference>
<dbReference type="EC" id="4.2.2.2" evidence="4"/>
<keyword evidence="1" id="KW-0479">Metal-binding</keyword>
<dbReference type="STRING" id="338188.ERS852397_00794"/>
<dbReference type="Gene3D" id="2.160.20.10">
    <property type="entry name" value="Single-stranded right-handed beta-helix, Pectin lyase-like"/>
    <property type="match status" value="1"/>
</dbReference>
<dbReference type="PANTHER" id="PTHR42970:SF1">
    <property type="entry name" value="PECTATE LYASE C-RELATED"/>
    <property type="match status" value="1"/>
</dbReference>
<dbReference type="RefSeq" id="WP_007751146.1">
    <property type="nucleotide sequence ID" value="NZ_CABIXA010000003.1"/>
</dbReference>
<organism evidence="4 7">
    <name type="scientific">Bacteroides finegoldii</name>
    <dbReference type="NCBI Taxonomy" id="338188"/>
    <lineage>
        <taxon>Bacteria</taxon>
        <taxon>Pseudomonadati</taxon>
        <taxon>Bacteroidota</taxon>
        <taxon>Bacteroidia</taxon>
        <taxon>Bacteroidales</taxon>
        <taxon>Bacteroidaceae</taxon>
        <taxon>Bacteroides</taxon>
    </lineage>
</organism>
<dbReference type="AlphaFoldDB" id="A0A173ZGX8"/>